<dbReference type="FunFam" id="3.30.160.60:FF:004117">
    <property type="entry name" value="AGAP001646-PA"/>
    <property type="match status" value="1"/>
</dbReference>
<dbReference type="Gene3D" id="3.30.160.60">
    <property type="entry name" value="Classic Zinc Finger"/>
    <property type="match status" value="1"/>
</dbReference>
<name>A0A9J6BMM0_POLVA</name>
<keyword evidence="8" id="KW-1185">Reference proteome</keyword>
<feature type="region of interest" description="Disordered" evidence="4">
    <location>
        <begin position="354"/>
        <end position="389"/>
    </location>
</feature>
<accession>A0A9J6BMM0</accession>
<dbReference type="EMBL" id="JADBJN010000003">
    <property type="protein sequence ID" value="KAG5670691.1"/>
    <property type="molecule type" value="Genomic_DNA"/>
</dbReference>
<dbReference type="GO" id="GO:0045467">
    <property type="term" value="P:R7 cell development"/>
    <property type="evidence" value="ECO:0007669"/>
    <property type="project" value="UniProtKB-ARBA"/>
</dbReference>
<dbReference type="GO" id="GO:0016199">
    <property type="term" value="P:axon midline choice point recognition"/>
    <property type="evidence" value="ECO:0007669"/>
    <property type="project" value="UniProtKB-ARBA"/>
</dbReference>
<dbReference type="GO" id="GO:0007526">
    <property type="term" value="P:larval somatic muscle development"/>
    <property type="evidence" value="ECO:0007669"/>
    <property type="project" value="UniProtKB-ARBA"/>
</dbReference>
<dbReference type="Proteomes" id="UP001107558">
    <property type="component" value="Chromosome 3"/>
</dbReference>
<evidence type="ECO:0000313" key="7">
    <source>
        <dbReference type="EMBL" id="KAG5670691.1"/>
    </source>
</evidence>
<evidence type="ECO:0000259" key="6">
    <source>
        <dbReference type="PROSITE" id="PS50157"/>
    </source>
</evidence>
<dbReference type="InterPro" id="IPR000210">
    <property type="entry name" value="BTB/POZ_dom"/>
</dbReference>
<feature type="region of interest" description="Disordered" evidence="4">
    <location>
        <begin position="113"/>
        <end position="133"/>
    </location>
</feature>
<keyword evidence="3" id="KW-0479">Metal-binding</keyword>
<dbReference type="Pfam" id="PF00651">
    <property type="entry name" value="BTB"/>
    <property type="match status" value="1"/>
</dbReference>
<protein>
    <recommendedName>
        <fullName evidence="9">Broad-complex core protein</fullName>
    </recommendedName>
</protein>
<dbReference type="PROSITE" id="PS00028">
    <property type="entry name" value="ZINC_FINGER_C2H2_1"/>
    <property type="match status" value="2"/>
</dbReference>
<evidence type="ECO:0000256" key="1">
    <source>
        <dbReference type="ARBA" id="ARBA00004123"/>
    </source>
</evidence>
<evidence type="ECO:0000256" key="4">
    <source>
        <dbReference type="SAM" id="MobiDB-lite"/>
    </source>
</evidence>
<dbReference type="CDD" id="cd18315">
    <property type="entry name" value="BTB_POZ_BAB-like"/>
    <property type="match status" value="1"/>
</dbReference>
<dbReference type="Pfam" id="PF00096">
    <property type="entry name" value="zf-C2H2"/>
    <property type="match status" value="1"/>
</dbReference>
<feature type="domain" description="C2H2-type" evidence="6">
    <location>
        <begin position="328"/>
        <end position="356"/>
    </location>
</feature>
<dbReference type="GO" id="GO:0008406">
    <property type="term" value="P:gonad development"/>
    <property type="evidence" value="ECO:0007669"/>
    <property type="project" value="UniProtKB-ARBA"/>
</dbReference>
<dbReference type="PANTHER" id="PTHR23110:SF98">
    <property type="entry name" value="PRE-LOLA-G, ISOFORM C-RELATED"/>
    <property type="match status" value="1"/>
</dbReference>
<dbReference type="OrthoDB" id="2311693at2759"/>
<dbReference type="SMART" id="SM00355">
    <property type="entry name" value="ZnF_C2H2"/>
    <property type="match status" value="2"/>
</dbReference>
<dbReference type="GO" id="GO:0007464">
    <property type="term" value="P:R3/R4 cell fate commitment"/>
    <property type="evidence" value="ECO:0007669"/>
    <property type="project" value="UniProtKB-ARBA"/>
</dbReference>
<dbReference type="PANTHER" id="PTHR23110">
    <property type="entry name" value="BTB DOMAIN TRANSCRIPTION FACTOR"/>
    <property type="match status" value="1"/>
</dbReference>
<dbReference type="InterPro" id="IPR051095">
    <property type="entry name" value="Dros_DevTransReg"/>
</dbReference>
<comment type="subcellular location">
    <subcellularLocation>
        <location evidence="1">Nucleus</location>
    </subcellularLocation>
</comment>
<feature type="compositionally biased region" description="Polar residues" evidence="4">
    <location>
        <begin position="370"/>
        <end position="389"/>
    </location>
</feature>
<evidence type="ECO:0000259" key="5">
    <source>
        <dbReference type="PROSITE" id="PS50097"/>
    </source>
</evidence>
<dbReference type="PROSITE" id="PS50097">
    <property type="entry name" value="BTB"/>
    <property type="match status" value="1"/>
</dbReference>
<feature type="compositionally biased region" description="Low complexity" evidence="4">
    <location>
        <begin position="354"/>
        <end position="369"/>
    </location>
</feature>
<dbReference type="InterPro" id="IPR036236">
    <property type="entry name" value="Znf_C2H2_sf"/>
</dbReference>
<dbReference type="GO" id="GO:0035167">
    <property type="term" value="P:larval lymph gland hemopoiesis"/>
    <property type="evidence" value="ECO:0007669"/>
    <property type="project" value="UniProtKB-ARBA"/>
</dbReference>
<keyword evidence="3" id="KW-0862">Zinc</keyword>
<dbReference type="SMART" id="SM00225">
    <property type="entry name" value="BTB"/>
    <property type="match status" value="1"/>
</dbReference>
<dbReference type="GO" id="GO:0045476">
    <property type="term" value="P:nurse cell apoptotic process"/>
    <property type="evidence" value="ECO:0007669"/>
    <property type="project" value="UniProtKB-ARBA"/>
</dbReference>
<dbReference type="SUPFAM" id="SSF54695">
    <property type="entry name" value="POZ domain"/>
    <property type="match status" value="1"/>
</dbReference>
<dbReference type="InterPro" id="IPR013087">
    <property type="entry name" value="Znf_C2H2_type"/>
</dbReference>
<feature type="compositionally biased region" description="Basic and acidic residues" evidence="4">
    <location>
        <begin position="124"/>
        <end position="133"/>
    </location>
</feature>
<dbReference type="SUPFAM" id="SSF57667">
    <property type="entry name" value="beta-beta-alpha zinc fingers"/>
    <property type="match status" value="1"/>
</dbReference>
<evidence type="ECO:0000256" key="2">
    <source>
        <dbReference type="ARBA" id="ARBA00023242"/>
    </source>
</evidence>
<dbReference type="PROSITE" id="PS50157">
    <property type="entry name" value="ZINC_FINGER_C2H2_2"/>
    <property type="match status" value="2"/>
</dbReference>
<gene>
    <name evidence="7" type="ORF">PVAND_000938</name>
</gene>
<keyword evidence="2" id="KW-0539">Nucleus</keyword>
<organism evidence="7 8">
    <name type="scientific">Polypedilum vanderplanki</name>
    <name type="common">Sleeping chironomid midge</name>
    <dbReference type="NCBI Taxonomy" id="319348"/>
    <lineage>
        <taxon>Eukaryota</taxon>
        <taxon>Metazoa</taxon>
        <taxon>Ecdysozoa</taxon>
        <taxon>Arthropoda</taxon>
        <taxon>Hexapoda</taxon>
        <taxon>Insecta</taxon>
        <taxon>Pterygota</taxon>
        <taxon>Neoptera</taxon>
        <taxon>Endopterygota</taxon>
        <taxon>Diptera</taxon>
        <taxon>Nematocera</taxon>
        <taxon>Chironomoidea</taxon>
        <taxon>Chironomidae</taxon>
        <taxon>Chironominae</taxon>
        <taxon>Polypedilum</taxon>
        <taxon>Polypedilum</taxon>
    </lineage>
</organism>
<dbReference type="Gene3D" id="3.30.710.10">
    <property type="entry name" value="Potassium Channel Kv1.1, Chain A"/>
    <property type="match status" value="1"/>
</dbReference>
<sequence length="389" mass="44277">MAGSELFYLKWNNFTKNVRRMRDEDDLVDITFACEGKKLGAHKLVLYSCSPYFKELLKDNKSSHPIFFFHDISYDILKAILEYMYLGEVHITNENLKDFIRVAEALQIRGLSKDTSTTDEEEEDRKRSNDEHIFSAHGGKKLKLLNEGSIALNDDEIDEDIHSRIQAAKRETQNVQPKTESLEFLDDVQQSIQQQQPIKQQSHNITYMNMDTFSEKANTITNQSSSTHHNSSTQFIHAGTSQQQTNQQQGHSVEYKSEDEMWVEKAIDIANNQQSETSPKSTKSSNKNNAAYKANCLTPRSCPVCARVYSNVSNLRQHMRLIHNPTAVVCPICQKHFNSDLYLKRHYASIHSINNSSTSEGESGEKASTNTGANSGTWNYNPDPSILQQ</sequence>
<dbReference type="InterPro" id="IPR011333">
    <property type="entry name" value="SKP1/BTB/POZ_sf"/>
</dbReference>
<evidence type="ECO:0000256" key="3">
    <source>
        <dbReference type="PROSITE-ProRule" id="PRU00042"/>
    </source>
</evidence>
<feature type="domain" description="BTB" evidence="5">
    <location>
        <begin position="28"/>
        <end position="93"/>
    </location>
</feature>
<keyword evidence="3" id="KW-0863">Zinc-finger</keyword>
<reference evidence="7" key="1">
    <citation type="submission" date="2021-03" db="EMBL/GenBank/DDBJ databases">
        <title>Chromosome level genome of the anhydrobiotic midge Polypedilum vanderplanki.</title>
        <authorList>
            <person name="Yoshida Y."/>
            <person name="Kikawada T."/>
            <person name="Gusev O."/>
        </authorList>
    </citation>
    <scope>NUCLEOTIDE SEQUENCE</scope>
    <source>
        <strain evidence="7">NIAS01</strain>
        <tissue evidence="7">Whole body or cell culture</tissue>
    </source>
</reference>
<proteinExistence type="predicted"/>
<dbReference type="Pfam" id="PF12874">
    <property type="entry name" value="zf-met"/>
    <property type="match status" value="1"/>
</dbReference>
<evidence type="ECO:0008006" key="9">
    <source>
        <dbReference type="Google" id="ProtNLM"/>
    </source>
</evidence>
<dbReference type="GO" id="GO:0048813">
    <property type="term" value="P:dendrite morphogenesis"/>
    <property type="evidence" value="ECO:0007669"/>
    <property type="project" value="UniProtKB-ARBA"/>
</dbReference>
<dbReference type="GO" id="GO:0006357">
    <property type="term" value="P:regulation of transcription by RNA polymerase II"/>
    <property type="evidence" value="ECO:0007669"/>
    <property type="project" value="TreeGrafter"/>
</dbReference>
<evidence type="ECO:0000313" key="8">
    <source>
        <dbReference type="Proteomes" id="UP001107558"/>
    </source>
</evidence>
<feature type="domain" description="C2H2-type" evidence="6">
    <location>
        <begin position="300"/>
        <end position="323"/>
    </location>
</feature>
<dbReference type="AlphaFoldDB" id="A0A9J6BMM0"/>
<dbReference type="GO" id="GO:0008270">
    <property type="term" value="F:zinc ion binding"/>
    <property type="evidence" value="ECO:0007669"/>
    <property type="project" value="UniProtKB-KW"/>
</dbReference>
<comment type="caution">
    <text evidence="7">The sequence shown here is derived from an EMBL/GenBank/DDBJ whole genome shotgun (WGS) entry which is preliminary data.</text>
</comment>
<dbReference type="GO" id="GO:0005634">
    <property type="term" value="C:nucleus"/>
    <property type="evidence" value="ECO:0007669"/>
    <property type="project" value="UniProtKB-SubCell"/>
</dbReference>